<organism evidence="7 8">
    <name type="scientific">Veillonella magna</name>
    <dbReference type="NCBI Taxonomy" id="464322"/>
    <lineage>
        <taxon>Bacteria</taxon>
        <taxon>Bacillati</taxon>
        <taxon>Bacillota</taxon>
        <taxon>Negativicutes</taxon>
        <taxon>Veillonellales</taxon>
        <taxon>Veillonellaceae</taxon>
        <taxon>Veillonella</taxon>
    </lineage>
</organism>
<dbReference type="InterPro" id="IPR001207">
    <property type="entry name" value="Transposase_mutator"/>
</dbReference>
<keyword evidence="5 6" id="KW-0233">DNA recombination</keyword>
<dbReference type="RefSeq" id="WP_205087265.1">
    <property type="nucleotide sequence ID" value="NZ_JACJLA010000002.1"/>
</dbReference>
<sequence>AIAVWENNFQHVEQLFHYGSAVRKAMYTTNAIESVNTSFRKVTKKGSFPNEDAIFKIFYLRIQELYKKWTSHRLANWAMIRNQMLIDERLGPLMEKYDKDF</sequence>
<evidence type="ECO:0000256" key="1">
    <source>
        <dbReference type="ARBA" id="ARBA00002190"/>
    </source>
</evidence>
<feature type="non-terminal residue" evidence="7">
    <location>
        <position position="1"/>
    </location>
</feature>
<protein>
    <recommendedName>
        <fullName evidence="6">Mutator family transposase</fullName>
    </recommendedName>
</protein>
<dbReference type="EMBL" id="JACJLA010000002">
    <property type="protein sequence ID" value="MBM6911944.1"/>
    <property type="molecule type" value="Genomic_DNA"/>
</dbReference>
<accession>A0ABS2GFM0</accession>
<comment type="caution">
    <text evidence="7">The sequence shown here is derived from an EMBL/GenBank/DDBJ whole genome shotgun (WGS) entry which is preliminary data.</text>
</comment>
<name>A0ABS2GFM0_9FIRM</name>
<keyword evidence="4 6" id="KW-0238">DNA-binding</keyword>
<comment type="similarity">
    <text evidence="2 6">Belongs to the transposase mutator family.</text>
</comment>
<evidence type="ECO:0000256" key="6">
    <source>
        <dbReference type="RuleBase" id="RU365089"/>
    </source>
</evidence>
<dbReference type="PANTHER" id="PTHR33217:SF8">
    <property type="entry name" value="MUTATOR FAMILY TRANSPOSASE"/>
    <property type="match status" value="1"/>
</dbReference>
<evidence type="ECO:0000256" key="2">
    <source>
        <dbReference type="ARBA" id="ARBA00010961"/>
    </source>
</evidence>
<dbReference type="Proteomes" id="UP000707138">
    <property type="component" value="Unassembled WGS sequence"/>
</dbReference>
<comment type="function">
    <text evidence="1 6">Required for the transposition of the insertion element.</text>
</comment>
<evidence type="ECO:0000256" key="4">
    <source>
        <dbReference type="ARBA" id="ARBA00023125"/>
    </source>
</evidence>
<keyword evidence="8" id="KW-1185">Reference proteome</keyword>
<keyword evidence="6" id="KW-0814">Transposable element</keyword>
<evidence type="ECO:0000256" key="3">
    <source>
        <dbReference type="ARBA" id="ARBA00022578"/>
    </source>
</evidence>
<dbReference type="PANTHER" id="PTHR33217">
    <property type="entry name" value="TRANSPOSASE FOR INSERTION SEQUENCE ELEMENT IS1081"/>
    <property type="match status" value="1"/>
</dbReference>
<evidence type="ECO:0000313" key="7">
    <source>
        <dbReference type="EMBL" id="MBM6911944.1"/>
    </source>
</evidence>
<gene>
    <name evidence="7" type="ORF">H6A01_01200</name>
</gene>
<dbReference type="Pfam" id="PF00872">
    <property type="entry name" value="Transposase_mut"/>
    <property type="match status" value="1"/>
</dbReference>
<reference evidence="7 8" key="1">
    <citation type="journal article" date="2021" name="Sci. Rep.">
        <title>The distribution of antibiotic resistance genes in chicken gut microbiota commensals.</title>
        <authorList>
            <person name="Juricova H."/>
            <person name="Matiasovicova J."/>
            <person name="Kubasova T."/>
            <person name="Cejkova D."/>
            <person name="Rychlik I."/>
        </authorList>
    </citation>
    <scope>NUCLEOTIDE SEQUENCE [LARGE SCALE GENOMIC DNA]</scope>
    <source>
        <strain evidence="7 8">An537</strain>
    </source>
</reference>
<keyword evidence="3 6" id="KW-0815">Transposition</keyword>
<evidence type="ECO:0000313" key="8">
    <source>
        <dbReference type="Proteomes" id="UP000707138"/>
    </source>
</evidence>
<proteinExistence type="inferred from homology"/>
<evidence type="ECO:0000256" key="5">
    <source>
        <dbReference type="ARBA" id="ARBA00023172"/>
    </source>
</evidence>